<evidence type="ECO:0000256" key="3">
    <source>
        <dbReference type="ARBA" id="ARBA00022694"/>
    </source>
</evidence>
<dbReference type="Pfam" id="PF10396">
    <property type="entry name" value="TrmE_N"/>
    <property type="match status" value="1"/>
</dbReference>
<gene>
    <name evidence="10" type="ORF">BDQ12DRAFT_642400</name>
</gene>
<dbReference type="Proteomes" id="UP000308652">
    <property type="component" value="Unassembled WGS sequence"/>
</dbReference>
<evidence type="ECO:0000256" key="5">
    <source>
        <dbReference type="ARBA" id="ARBA00023134"/>
    </source>
</evidence>
<dbReference type="InterPro" id="IPR018948">
    <property type="entry name" value="GTP-bd_TrmE_N"/>
</dbReference>
<dbReference type="GO" id="GO:0002098">
    <property type="term" value="P:tRNA wobble uridine modification"/>
    <property type="evidence" value="ECO:0007669"/>
    <property type="project" value="TreeGrafter"/>
</dbReference>
<dbReference type="GO" id="GO:0005525">
    <property type="term" value="F:GTP binding"/>
    <property type="evidence" value="ECO:0007669"/>
    <property type="project" value="UniProtKB-KW"/>
</dbReference>
<dbReference type="InterPro" id="IPR005225">
    <property type="entry name" value="Small_GTP-bd"/>
</dbReference>
<evidence type="ECO:0000256" key="6">
    <source>
        <dbReference type="RuleBase" id="RU003313"/>
    </source>
</evidence>
<dbReference type="NCBIfam" id="TIGR00450">
    <property type="entry name" value="mnmE_trmE_thdF"/>
    <property type="match status" value="1"/>
</dbReference>
<dbReference type="InterPro" id="IPR031168">
    <property type="entry name" value="G_TrmE"/>
</dbReference>
<protein>
    <submittedName>
        <fullName evidence="10">tRNA modification GTPase TrmE</fullName>
    </submittedName>
</protein>
<dbReference type="Gene3D" id="3.40.50.300">
    <property type="entry name" value="P-loop containing nucleotide triphosphate hydrolases"/>
    <property type="match status" value="1"/>
</dbReference>
<evidence type="ECO:0000256" key="4">
    <source>
        <dbReference type="ARBA" id="ARBA00022741"/>
    </source>
</evidence>
<dbReference type="Gene3D" id="1.20.120.430">
    <property type="entry name" value="tRNA modification GTPase MnmE domain 2"/>
    <property type="match status" value="1"/>
</dbReference>
<keyword evidence="5 6" id="KW-0342">GTP-binding</keyword>
<dbReference type="SUPFAM" id="SSF116878">
    <property type="entry name" value="TrmE connector domain"/>
    <property type="match status" value="1"/>
</dbReference>
<dbReference type="InterPro" id="IPR006073">
    <property type="entry name" value="GTP-bd"/>
</dbReference>
<dbReference type="GO" id="GO:0030488">
    <property type="term" value="P:tRNA methylation"/>
    <property type="evidence" value="ECO:0007669"/>
    <property type="project" value="TreeGrafter"/>
</dbReference>
<feature type="domain" description="MnmE helical" evidence="9">
    <location>
        <begin position="203"/>
        <end position="545"/>
    </location>
</feature>
<dbReference type="GO" id="GO:0005739">
    <property type="term" value="C:mitochondrion"/>
    <property type="evidence" value="ECO:0007669"/>
    <property type="project" value="UniProtKB-SubCell"/>
</dbReference>
<comment type="subcellular location">
    <subcellularLocation>
        <location evidence="1">Mitochondrion</location>
    </subcellularLocation>
</comment>
<dbReference type="CDD" id="cd04164">
    <property type="entry name" value="trmE"/>
    <property type="match status" value="1"/>
</dbReference>
<dbReference type="OrthoDB" id="188276at2759"/>
<dbReference type="HAMAP" id="MF_00379">
    <property type="entry name" value="GTPase_MnmE"/>
    <property type="match status" value="1"/>
</dbReference>
<comment type="similarity">
    <text evidence="2 6">Belongs to the TRAFAC class TrmE-Era-EngA-EngB-Septin-like GTPase superfamily. TrmE GTPase family.</text>
</comment>
<feature type="domain" description="GTP-binding protein TrmE N-terminal" evidence="8">
    <location>
        <begin position="69"/>
        <end position="200"/>
    </location>
</feature>
<keyword evidence="4 6" id="KW-0547">Nucleotide-binding</keyword>
<evidence type="ECO:0000313" key="10">
    <source>
        <dbReference type="EMBL" id="TFK43034.1"/>
    </source>
</evidence>
<dbReference type="NCBIfam" id="TIGR00231">
    <property type="entry name" value="small_GTP"/>
    <property type="match status" value="1"/>
</dbReference>
<accession>A0A5C3MC91</accession>
<dbReference type="CDD" id="cd14858">
    <property type="entry name" value="TrmE_N"/>
    <property type="match status" value="1"/>
</dbReference>
<dbReference type="GO" id="GO:0003924">
    <property type="term" value="F:GTPase activity"/>
    <property type="evidence" value="ECO:0007669"/>
    <property type="project" value="InterPro"/>
</dbReference>
<evidence type="ECO:0000259" key="9">
    <source>
        <dbReference type="Pfam" id="PF12631"/>
    </source>
</evidence>
<dbReference type="InterPro" id="IPR027368">
    <property type="entry name" value="MnmE_dom2"/>
</dbReference>
<keyword evidence="3 6" id="KW-0819">tRNA processing</keyword>
<dbReference type="SUPFAM" id="SSF52540">
    <property type="entry name" value="P-loop containing nucleoside triphosphate hydrolases"/>
    <property type="match status" value="1"/>
</dbReference>
<feature type="domain" description="G" evidence="7">
    <location>
        <begin position="299"/>
        <end position="385"/>
    </location>
</feature>
<name>A0A5C3MC91_9AGAR</name>
<dbReference type="PANTHER" id="PTHR42714">
    <property type="entry name" value="TRNA MODIFICATION GTPASE GTPBP3"/>
    <property type="match status" value="1"/>
</dbReference>
<dbReference type="InterPro" id="IPR027266">
    <property type="entry name" value="TrmE/GcvT-like"/>
</dbReference>
<dbReference type="Pfam" id="PF01926">
    <property type="entry name" value="MMR_HSR1"/>
    <property type="match status" value="1"/>
</dbReference>
<keyword evidence="11" id="KW-1185">Reference proteome</keyword>
<evidence type="ECO:0000256" key="1">
    <source>
        <dbReference type="ARBA" id="ARBA00004173"/>
    </source>
</evidence>
<dbReference type="InterPro" id="IPR027417">
    <property type="entry name" value="P-loop_NTPase"/>
</dbReference>
<reference evidence="10 11" key="1">
    <citation type="journal article" date="2019" name="Nat. Ecol. Evol.">
        <title>Megaphylogeny resolves global patterns of mushroom evolution.</title>
        <authorList>
            <person name="Varga T."/>
            <person name="Krizsan K."/>
            <person name="Foldi C."/>
            <person name="Dima B."/>
            <person name="Sanchez-Garcia M."/>
            <person name="Sanchez-Ramirez S."/>
            <person name="Szollosi G.J."/>
            <person name="Szarkandi J.G."/>
            <person name="Papp V."/>
            <person name="Albert L."/>
            <person name="Andreopoulos W."/>
            <person name="Angelini C."/>
            <person name="Antonin V."/>
            <person name="Barry K.W."/>
            <person name="Bougher N.L."/>
            <person name="Buchanan P."/>
            <person name="Buyck B."/>
            <person name="Bense V."/>
            <person name="Catcheside P."/>
            <person name="Chovatia M."/>
            <person name="Cooper J."/>
            <person name="Damon W."/>
            <person name="Desjardin D."/>
            <person name="Finy P."/>
            <person name="Geml J."/>
            <person name="Haridas S."/>
            <person name="Hughes K."/>
            <person name="Justo A."/>
            <person name="Karasinski D."/>
            <person name="Kautmanova I."/>
            <person name="Kiss B."/>
            <person name="Kocsube S."/>
            <person name="Kotiranta H."/>
            <person name="LaButti K.M."/>
            <person name="Lechner B.E."/>
            <person name="Liimatainen K."/>
            <person name="Lipzen A."/>
            <person name="Lukacs Z."/>
            <person name="Mihaltcheva S."/>
            <person name="Morgado L.N."/>
            <person name="Niskanen T."/>
            <person name="Noordeloos M.E."/>
            <person name="Ohm R.A."/>
            <person name="Ortiz-Santana B."/>
            <person name="Ovrebo C."/>
            <person name="Racz N."/>
            <person name="Riley R."/>
            <person name="Savchenko A."/>
            <person name="Shiryaev A."/>
            <person name="Soop K."/>
            <person name="Spirin V."/>
            <person name="Szebenyi C."/>
            <person name="Tomsovsky M."/>
            <person name="Tulloss R.E."/>
            <person name="Uehling J."/>
            <person name="Grigoriev I.V."/>
            <person name="Vagvolgyi C."/>
            <person name="Papp T."/>
            <person name="Martin F.M."/>
            <person name="Miettinen O."/>
            <person name="Hibbett D.S."/>
            <person name="Nagy L.G."/>
        </authorList>
    </citation>
    <scope>NUCLEOTIDE SEQUENCE [LARGE SCALE GENOMIC DNA]</scope>
    <source>
        <strain evidence="10 11">CBS 166.37</strain>
    </source>
</reference>
<evidence type="ECO:0000259" key="8">
    <source>
        <dbReference type="Pfam" id="PF10396"/>
    </source>
</evidence>
<dbReference type="PANTHER" id="PTHR42714:SF2">
    <property type="entry name" value="TRNA MODIFICATION GTPASE GTPBP3, MITOCHONDRIAL"/>
    <property type="match status" value="1"/>
</dbReference>
<dbReference type="SUPFAM" id="SSF103025">
    <property type="entry name" value="Folate-binding domain"/>
    <property type="match status" value="1"/>
</dbReference>
<dbReference type="Gene3D" id="3.30.1360.120">
    <property type="entry name" value="Probable tRNA modification gtpase trme, domain 1"/>
    <property type="match status" value="1"/>
</dbReference>
<dbReference type="EMBL" id="ML213591">
    <property type="protein sequence ID" value="TFK43034.1"/>
    <property type="molecule type" value="Genomic_DNA"/>
</dbReference>
<dbReference type="Pfam" id="PF12631">
    <property type="entry name" value="MnmE_helical"/>
    <property type="match status" value="1"/>
</dbReference>
<evidence type="ECO:0000256" key="2">
    <source>
        <dbReference type="ARBA" id="ARBA00011043"/>
    </source>
</evidence>
<proteinExistence type="inferred from homology"/>
<dbReference type="InterPro" id="IPR004520">
    <property type="entry name" value="GTPase_MnmE"/>
</dbReference>
<dbReference type="FunFam" id="3.30.1360.120:FF:000007">
    <property type="entry name" value="tRNA modification GTPase GTPBP3, mitochondrial"/>
    <property type="match status" value="1"/>
</dbReference>
<dbReference type="STRING" id="68775.A0A5C3MC91"/>
<dbReference type="NCBIfam" id="NF003661">
    <property type="entry name" value="PRK05291.1-3"/>
    <property type="match status" value="1"/>
</dbReference>
<dbReference type="InterPro" id="IPR025867">
    <property type="entry name" value="MnmE_helical"/>
</dbReference>
<sequence length="548" mass="59939">MWRIYTQREARNLIASAARSTPRSASRCFRKTIGRRGFITSIAVSSASTPTRGPLYDTSLTPSDAQRRTIYALSTPPGKAGIAVIRISGPEALEVWRRMVKHASPKGKEKAKAKENLNEPTPWKLEKCYIVHPETEEIIDDGLVVYFKAPKSFTTEPVIELHTHSGRALLASLLSALSTLPTLRPAEPGEFTRRAFMGGRLDLTQVEGLKDLINAETEGQRKTALRAAGGSLRDTYTTLRTRIIHCLAQVEALIDFGEDEDIEEGVYEHARESAQDLLNTINVHLQDARRGEIVRSGIRVAIFGPPNAGKSSLLNFLAQREAAIVTPHAGTTRDILSLSLDIAGLPIIVSDTAGLRETEDEVERIGVGRARDAIEEADISICVLSLPEVLSRVAPSSPHSLAIPPDINELITPDTHILFNKSDLLSSSVNINDMELYGQRGASMWSVSVANQAGLKEFLEGFGDIIKAKYELSDTPSSQAPIITRERHRVHLESAAKFLQAFLDTPPSDVVLAAEELRYAAQAVGKVSGLIDVEDILDAVFRDFCIGK</sequence>
<dbReference type="AlphaFoldDB" id="A0A5C3MC91"/>
<organism evidence="10 11">
    <name type="scientific">Crucibulum laeve</name>
    <dbReference type="NCBI Taxonomy" id="68775"/>
    <lineage>
        <taxon>Eukaryota</taxon>
        <taxon>Fungi</taxon>
        <taxon>Dikarya</taxon>
        <taxon>Basidiomycota</taxon>
        <taxon>Agaricomycotina</taxon>
        <taxon>Agaricomycetes</taxon>
        <taxon>Agaricomycetidae</taxon>
        <taxon>Agaricales</taxon>
        <taxon>Agaricineae</taxon>
        <taxon>Nidulariaceae</taxon>
        <taxon>Crucibulum</taxon>
    </lineage>
</organism>
<evidence type="ECO:0000313" key="11">
    <source>
        <dbReference type="Proteomes" id="UP000308652"/>
    </source>
</evidence>
<evidence type="ECO:0000259" key="7">
    <source>
        <dbReference type="Pfam" id="PF01926"/>
    </source>
</evidence>